<dbReference type="STRING" id="13333.W1NHP5"/>
<name>W1NHP5_AMBTC</name>
<protein>
    <recommendedName>
        <fullName evidence="4">Protein PAIR1</fullName>
    </recommendedName>
</protein>
<reference evidence="3" key="1">
    <citation type="journal article" date="2013" name="Science">
        <title>The Amborella genome and the evolution of flowering plants.</title>
        <authorList>
            <consortium name="Amborella Genome Project"/>
        </authorList>
    </citation>
    <scope>NUCLEOTIDE SEQUENCE [LARGE SCALE GENOMIC DNA]</scope>
</reference>
<dbReference type="OMA" id="VTRRWNS"/>
<dbReference type="InterPro" id="IPR034546">
    <property type="entry name" value="PAIR1"/>
</dbReference>
<dbReference type="PANTHER" id="PTHR37695">
    <property type="entry name" value="RECOMBINATION INITIATION DEFECTS 3-RELATED"/>
    <property type="match status" value="1"/>
</dbReference>
<dbReference type="Gramene" id="ERM95011">
    <property type="protein sequence ID" value="ERM95011"/>
    <property type="gene ID" value="AMTR_s00009p00236740"/>
</dbReference>
<accession>W1NHP5</accession>
<evidence type="ECO:0000313" key="2">
    <source>
        <dbReference type="EMBL" id="ERM95011.1"/>
    </source>
</evidence>
<dbReference type="eggNOG" id="ENOG502QT68">
    <property type="taxonomic scope" value="Eukaryota"/>
</dbReference>
<dbReference type="EMBL" id="KI397501">
    <property type="protein sequence ID" value="ERM95011.1"/>
    <property type="molecule type" value="Genomic_DNA"/>
</dbReference>
<gene>
    <name evidence="2" type="ORF">AMTR_s00009p00236740</name>
</gene>
<dbReference type="OrthoDB" id="1920658at2759"/>
<dbReference type="HOGENOM" id="CLU_030530_0_0_1"/>
<dbReference type="GO" id="GO:0009553">
    <property type="term" value="P:embryo sac development"/>
    <property type="evidence" value="ECO:0000318"/>
    <property type="project" value="GO_Central"/>
</dbReference>
<feature type="compositionally biased region" description="Low complexity" evidence="1">
    <location>
        <begin position="50"/>
        <end position="61"/>
    </location>
</feature>
<proteinExistence type="predicted"/>
<dbReference type="Proteomes" id="UP000017836">
    <property type="component" value="Unassembled WGS sequence"/>
</dbReference>
<dbReference type="AlphaFoldDB" id="W1NHP5"/>
<organism evidence="2 3">
    <name type="scientific">Amborella trichopoda</name>
    <dbReference type="NCBI Taxonomy" id="13333"/>
    <lineage>
        <taxon>Eukaryota</taxon>
        <taxon>Viridiplantae</taxon>
        <taxon>Streptophyta</taxon>
        <taxon>Embryophyta</taxon>
        <taxon>Tracheophyta</taxon>
        <taxon>Spermatophyta</taxon>
        <taxon>Magnoliopsida</taxon>
        <taxon>Amborellales</taxon>
        <taxon>Amborellaceae</taxon>
        <taxon>Amborella</taxon>
    </lineage>
</organism>
<feature type="region of interest" description="Disordered" evidence="1">
    <location>
        <begin position="14"/>
        <end position="61"/>
    </location>
</feature>
<dbReference type="GO" id="GO:0042138">
    <property type="term" value="P:meiotic DNA double-strand break formation"/>
    <property type="evidence" value="ECO:0000318"/>
    <property type="project" value="GO_Central"/>
</dbReference>
<sequence>MKLRMNKACDLSSISVLPPHSRRSNPVPANGDSSIFSKAQAPQLRKSVMQSTLSQSQQSYSQGMLSQLSQNSQEEMATYEQRFSSQERDNSMKRISCLAPITCSRDESSQLALTRSSSSNMLCGWNSSSVPDHRFPLNEDLEPKIGAIDVALNKLGMVLDSVQSDVMQVNKTVKEVSLEMEDIRKKLIVQDNTLHLLLKDQEGIKSCLDGNLKTLPDQVRKESALPKLEEMGHVLKSIPDQIEMHLSKIRFEICANFTKEMQAMRANTKPSEDELPIAEYNTSSNRRNLSIERYHRPQRAKTSNHPAPAKVHSRSKLIPKTEPFTSKQFKSDTVICIDRRHQYEIKKEALPTSKESELRIIIDSDEEVDGGLNCLFGETETGRPTASYWSCSIEEAKEETRRMLRKARMRKRKHQGLLCYID</sequence>
<dbReference type="KEGG" id="atr:18422862"/>
<keyword evidence="3" id="KW-1185">Reference proteome</keyword>
<evidence type="ECO:0000313" key="3">
    <source>
        <dbReference type="Proteomes" id="UP000017836"/>
    </source>
</evidence>
<evidence type="ECO:0000256" key="1">
    <source>
        <dbReference type="SAM" id="MobiDB-lite"/>
    </source>
</evidence>
<dbReference type="GO" id="GO:0005634">
    <property type="term" value="C:nucleus"/>
    <property type="evidence" value="ECO:0000318"/>
    <property type="project" value="GO_Central"/>
</dbReference>
<dbReference type="GO" id="GO:0009556">
    <property type="term" value="P:microsporogenesis"/>
    <property type="evidence" value="ECO:0000318"/>
    <property type="project" value="GO_Central"/>
</dbReference>
<evidence type="ECO:0008006" key="4">
    <source>
        <dbReference type="Google" id="ProtNLM"/>
    </source>
</evidence>
<dbReference type="PANTHER" id="PTHR37695:SF1">
    <property type="entry name" value="RECOMBINATION INITIATION DEFECTS 3-RELATED"/>
    <property type="match status" value="1"/>
</dbReference>
<dbReference type="GO" id="GO:0070192">
    <property type="term" value="P:chromosome organization involved in meiotic cell cycle"/>
    <property type="evidence" value="ECO:0007669"/>
    <property type="project" value="InterPro"/>
</dbReference>